<dbReference type="AlphaFoldDB" id="A0A542ZQ62"/>
<dbReference type="FunFam" id="3.90.1150.10:FF:000033">
    <property type="entry name" value="Cystathionine gamma-synthase"/>
    <property type="match status" value="1"/>
</dbReference>
<comment type="cofactor">
    <cofactor evidence="1 9">
        <name>pyridoxal 5'-phosphate</name>
        <dbReference type="ChEBI" id="CHEBI:597326"/>
    </cofactor>
</comment>
<reference evidence="11 12" key="1">
    <citation type="submission" date="2019-06" db="EMBL/GenBank/DDBJ databases">
        <title>Sequencing the genomes of 1000 actinobacteria strains.</title>
        <authorList>
            <person name="Klenk H.-P."/>
        </authorList>
    </citation>
    <scope>NUCLEOTIDE SEQUENCE [LARGE SCALE GENOMIC DNA]</scope>
    <source>
        <strain evidence="11 12">DSM 8251</strain>
    </source>
</reference>
<dbReference type="OrthoDB" id="9780685at2"/>
<dbReference type="PROSITE" id="PS00868">
    <property type="entry name" value="CYS_MET_METAB_PP"/>
    <property type="match status" value="1"/>
</dbReference>
<dbReference type="GO" id="GO:0019343">
    <property type="term" value="P:cysteine biosynthetic process via cystathionine"/>
    <property type="evidence" value="ECO:0007669"/>
    <property type="project" value="TreeGrafter"/>
</dbReference>
<dbReference type="GO" id="GO:0009086">
    <property type="term" value="P:methionine biosynthetic process"/>
    <property type="evidence" value="ECO:0007669"/>
    <property type="project" value="UniProtKB-ARBA"/>
</dbReference>
<dbReference type="InterPro" id="IPR015421">
    <property type="entry name" value="PyrdxlP-dep_Trfase_major"/>
</dbReference>
<evidence type="ECO:0000256" key="9">
    <source>
        <dbReference type="RuleBase" id="RU362118"/>
    </source>
</evidence>
<evidence type="ECO:0000256" key="10">
    <source>
        <dbReference type="SAM" id="MobiDB-lite"/>
    </source>
</evidence>
<keyword evidence="3 8" id="KW-0663">Pyridoxal phosphate</keyword>
<comment type="catalytic activity">
    <reaction evidence="6">
        <text>L-homocysteine + H2O = 2-oxobutanoate + hydrogen sulfide + NH4(+) + H(+)</text>
        <dbReference type="Rhea" id="RHEA:14501"/>
        <dbReference type="ChEBI" id="CHEBI:15377"/>
        <dbReference type="ChEBI" id="CHEBI:15378"/>
        <dbReference type="ChEBI" id="CHEBI:16763"/>
        <dbReference type="ChEBI" id="CHEBI:28938"/>
        <dbReference type="ChEBI" id="CHEBI:29919"/>
        <dbReference type="ChEBI" id="CHEBI:58199"/>
        <dbReference type="EC" id="4.4.1.2"/>
    </reaction>
    <physiologicalReaction direction="left-to-right" evidence="6">
        <dbReference type="Rhea" id="RHEA:14502"/>
    </physiologicalReaction>
</comment>
<evidence type="ECO:0000313" key="12">
    <source>
        <dbReference type="Proteomes" id="UP000316196"/>
    </source>
</evidence>
<dbReference type="EMBL" id="VFOR01000001">
    <property type="protein sequence ID" value="TQL62498.1"/>
    <property type="molecule type" value="Genomic_DNA"/>
</dbReference>
<dbReference type="EC" id="4.4.1.2" evidence="4"/>
<dbReference type="InterPro" id="IPR015422">
    <property type="entry name" value="PyrdxlP-dep_Trfase_small"/>
</dbReference>
<evidence type="ECO:0000256" key="4">
    <source>
        <dbReference type="ARBA" id="ARBA00047175"/>
    </source>
</evidence>
<organism evidence="11 12">
    <name type="scientific">Propioniferax innocua</name>
    <dbReference type="NCBI Taxonomy" id="1753"/>
    <lineage>
        <taxon>Bacteria</taxon>
        <taxon>Bacillati</taxon>
        <taxon>Actinomycetota</taxon>
        <taxon>Actinomycetes</taxon>
        <taxon>Propionibacteriales</taxon>
        <taxon>Propionibacteriaceae</taxon>
        <taxon>Propioniferax</taxon>
    </lineage>
</organism>
<dbReference type="RefSeq" id="WP_142092334.1">
    <property type="nucleotide sequence ID" value="NZ_BAAAMD010000003.1"/>
</dbReference>
<dbReference type="InterPro" id="IPR054542">
    <property type="entry name" value="Cys_met_metab_PP"/>
</dbReference>
<evidence type="ECO:0000256" key="7">
    <source>
        <dbReference type="ARBA" id="ARBA00052699"/>
    </source>
</evidence>
<dbReference type="SUPFAM" id="SSF53383">
    <property type="entry name" value="PLP-dependent transferases"/>
    <property type="match status" value="1"/>
</dbReference>
<sequence>MTSGTPHTRAHRAGVESDPLGSVMPPLHLSANYAFRGLGEPGPYDYARASNPTRDVLAEAMTTLEGGAGAVITGSGLGAISTIAHTLVGPDDTVVIPHDAYGGTWRLFDQLSRRGHLRLVTCDLTDLDATAACFDAEPPQLVFAETPSNPLLRITDLRALSDLAHRHGATVVADNTFCSPVFQRPLEHGCDLVVHSTTKYVNGHSDVLGGAVVAKDVATAEDLAFMANTLGHTAGSFDAWMTMRGLRTLRPRMRQHESNALAVVEALTGHPAVEQVWHPSLPDHPGHEIARRQQEGFGAMVSFDLGTREAAGACVEKLQFVSLAESLGGTESLIAHPVSMTHGAMTPEAQAAAGLTPGLLRMSVGLEDADDLVADLTAGLDRATRV</sequence>
<comment type="similarity">
    <text evidence="2 9">Belongs to the trans-sulfuration enzymes family.</text>
</comment>
<evidence type="ECO:0000256" key="3">
    <source>
        <dbReference type="ARBA" id="ARBA00022898"/>
    </source>
</evidence>
<dbReference type="InterPro" id="IPR015424">
    <property type="entry name" value="PyrdxlP-dep_Trfase"/>
</dbReference>
<gene>
    <name evidence="11" type="ORF">FB460_0275</name>
</gene>
<dbReference type="FunFam" id="3.40.640.10:FF:000046">
    <property type="entry name" value="Cystathionine gamma-lyase"/>
    <property type="match status" value="1"/>
</dbReference>
<evidence type="ECO:0000256" key="5">
    <source>
        <dbReference type="ARBA" id="ARBA00047199"/>
    </source>
</evidence>
<dbReference type="CDD" id="cd00614">
    <property type="entry name" value="CGS_like"/>
    <property type="match status" value="1"/>
</dbReference>
<dbReference type="Gene3D" id="3.90.1150.10">
    <property type="entry name" value="Aspartate Aminotransferase, domain 1"/>
    <property type="match status" value="1"/>
</dbReference>
<dbReference type="PIRSF" id="PIRSF001434">
    <property type="entry name" value="CGS"/>
    <property type="match status" value="1"/>
</dbReference>
<evidence type="ECO:0000256" key="8">
    <source>
        <dbReference type="PIRSR" id="PIRSR001434-2"/>
    </source>
</evidence>
<feature type="modified residue" description="N6-(pyridoxal phosphate)lysine" evidence="8">
    <location>
        <position position="199"/>
    </location>
</feature>
<dbReference type="PANTHER" id="PTHR11808">
    <property type="entry name" value="TRANS-SULFURATION ENZYME FAMILY MEMBER"/>
    <property type="match status" value="1"/>
</dbReference>
<dbReference type="GO" id="GO:0005737">
    <property type="term" value="C:cytoplasm"/>
    <property type="evidence" value="ECO:0007669"/>
    <property type="project" value="TreeGrafter"/>
</dbReference>
<dbReference type="Gene3D" id="3.40.640.10">
    <property type="entry name" value="Type I PLP-dependent aspartate aminotransferase-like (Major domain)"/>
    <property type="match status" value="1"/>
</dbReference>
<accession>A0A542ZQ62</accession>
<protein>
    <recommendedName>
        <fullName evidence="4">homocysteine desulfhydrase</fullName>
        <ecNumber evidence="4">4.4.1.2</ecNumber>
    </recommendedName>
    <alternativeName>
        <fullName evidence="5">Homocysteine desulfhydrase</fullName>
    </alternativeName>
</protein>
<evidence type="ECO:0000313" key="11">
    <source>
        <dbReference type="EMBL" id="TQL62498.1"/>
    </source>
</evidence>
<evidence type="ECO:0000256" key="2">
    <source>
        <dbReference type="ARBA" id="ARBA00009077"/>
    </source>
</evidence>
<keyword evidence="12" id="KW-1185">Reference proteome</keyword>
<dbReference type="GO" id="GO:0018826">
    <property type="term" value="F:methionine gamma-lyase activity"/>
    <property type="evidence" value="ECO:0007669"/>
    <property type="project" value="UniProtKB-EC"/>
</dbReference>
<dbReference type="InterPro" id="IPR000277">
    <property type="entry name" value="Cys/Met-Metab_PyrdxlP-dep_enz"/>
</dbReference>
<dbReference type="PANTHER" id="PTHR11808:SF75">
    <property type="entry name" value="CYSTATHIONINE GAMMA-SYNTHASE"/>
    <property type="match status" value="1"/>
</dbReference>
<evidence type="ECO:0000256" key="1">
    <source>
        <dbReference type="ARBA" id="ARBA00001933"/>
    </source>
</evidence>
<dbReference type="GO" id="GO:0004123">
    <property type="term" value="F:cystathionine gamma-lyase activity"/>
    <property type="evidence" value="ECO:0007669"/>
    <property type="project" value="TreeGrafter"/>
</dbReference>
<proteinExistence type="inferred from homology"/>
<dbReference type="GO" id="GO:0047982">
    <property type="term" value="F:homocysteine desulfhydrase activity"/>
    <property type="evidence" value="ECO:0007669"/>
    <property type="project" value="UniProtKB-EC"/>
</dbReference>
<comment type="caution">
    <text evidence="11">The sequence shown here is derived from an EMBL/GenBank/DDBJ whole genome shotgun (WGS) entry which is preliminary data.</text>
</comment>
<name>A0A542ZQ62_9ACTN</name>
<dbReference type="Proteomes" id="UP000316196">
    <property type="component" value="Unassembled WGS sequence"/>
</dbReference>
<dbReference type="GO" id="GO:0030170">
    <property type="term" value="F:pyridoxal phosphate binding"/>
    <property type="evidence" value="ECO:0007669"/>
    <property type="project" value="InterPro"/>
</dbReference>
<feature type="region of interest" description="Disordered" evidence="10">
    <location>
        <begin position="1"/>
        <end position="21"/>
    </location>
</feature>
<dbReference type="GO" id="GO:0003962">
    <property type="term" value="F:cystathionine gamma-synthase activity"/>
    <property type="evidence" value="ECO:0007669"/>
    <property type="project" value="TreeGrafter"/>
</dbReference>
<dbReference type="Pfam" id="PF01053">
    <property type="entry name" value="Cys_Met_Meta_PP"/>
    <property type="match status" value="1"/>
</dbReference>
<evidence type="ECO:0000256" key="6">
    <source>
        <dbReference type="ARBA" id="ARBA00048780"/>
    </source>
</evidence>
<dbReference type="GO" id="GO:0019346">
    <property type="term" value="P:transsulfuration"/>
    <property type="evidence" value="ECO:0007669"/>
    <property type="project" value="InterPro"/>
</dbReference>
<comment type="catalytic activity">
    <reaction evidence="7">
        <text>L-methionine + H2O = methanethiol + 2-oxobutanoate + NH4(+)</text>
        <dbReference type="Rhea" id="RHEA:23800"/>
        <dbReference type="ChEBI" id="CHEBI:15377"/>
        <dbReference type="ChEBI" id="CHEBI:16007"/>
        <dbReference type="ChEBI" id="CHEBI:16763"/>
        <dbReference type="ChEBI" id="CHEBI:28938"/>
        <dbReference type="ChEBI" id="CHEBI:57844"/>
        <dbReference type="EC" id="4.4.1.11"/>
    </reaction>
    <physiologicalReaction direction="left-to-right" evidence="7">
        <dbReference type="Rhea" id="RHEA:23801"/>
    </physiologicalReaction>
</comment>